<organism evidence="1 2">
    <name type="scientific">Ferrithrix thermotolerans DSM 19514</name>
    <dbReference type="NCBI Taxonomy" id="1121881"/>
    <lineage>
        <taxon>Bacteria</taxon>
        <taxon>Bacillati</taxon>
        <taxon>Actinomycetota</taxon>
        <taxon>Acidimicrobiia</taxon>
        <taxon>Acidimicrobiales</taxon>
        <taxon>Acidimicrobiaceae</taxon>
        <taxon>Ferrithrix</taxon>
    </lineage>
</organism>
<accession>A0A1M4YKF4</accession>
<sequence length="245" mass="27927">MYTVGPTGQNPELDAALEKMFLIGRNLDVHTSLDVDIDNLTAMQQRHFGRIDDAYFAYRRSHSREARVFKVLAPIWFIAKPIAFLLGHREENAHTVSDTLGLLREVDIHIPRDAMMIRVHTASGASAFFPIYSGHQQSWEENRLYDFAHFLIFPKAYAISIGLSFTAGAYSEDEETYTANFSSPPLGEEPSLTVASRRWWAGHNLLIPYACRVRAVFDNRERMLSEYEVFDQAGRRVLGLQVART</sequence>
<proteinExistence type="predicted"/>
<gene>
    <name evidence="1" type="ORF">SAMN02745225_02355</name>
</gene>
<keyword evidence="2" id="KW-1185">Reference proteome</keyword>
<dbReference type="EMBL" id="FQUL01000076">
    <property type="protein sequence ID" value="SHF05982.1"/>
    <property type="molecule type" value="Genomic_DNA"/>
</dbReference>
<dbReference type="Proteomes" id="UP000184295">
    <property type="component" value="Unassembled WGS sequence"/>
</dbReference>
<protein>
    <submittedName>
        <fullName evidence="1">Uncharacterized protein</fullName>
    </submittedName>
</protein>
<evidence type="ECO:0000313" key="1">
    <source>
        <dbReference type="EMBL" id="SHF05982.1"/>
    </source>
</evidence>
<name>A0A1M4YKF4_9ACTN</name>
<dbReference type="AlphaFoldDB" id="A0A1M4YKF4"/>
<dbReference type="RefSeq" id="WP_072792755.1">
    <property type="nucleotide sequence ID" value="NZ_FQUL01000076.1"/>
</dbReference>
<evidence type="ECO:0000313" key="2">
    <source>
        <dbReference type="Proteomes" id="UP000184295"/>
    </source>
</evidence>
<reference evidence="2" key="1">
    <citation type="submission" date="2016-11" db="EMBL/GenBank/DDBJ databases">
        <authorList>
            <person name="Varghese N."/>
            <person name="Submissions S."/>
        </authorList>
    </citation>
    <scope>NUCLEOTIDE SEQUENCE [LARGE SCALE GENOMIC DNA]</scope>
    <source>
        <strain evidence="2">DSM 19514</strain>
    </source>
</reference>